<accession>A0A844BRS5</accession>
<dbReference type="NCBIfam" id="TIGR00350">
    <property type="entry name" value="lytR_cpsA_psr"/>
    <property type="match status" value="1"/>
</dbReference>
<dbReference type="Gene3D" id="3.40.630.190">
    <property type="entry name" value="LCP protein"/>
    <property type="match status" value="1"/>
</dbReference>
<gene>
    <name evidence="4" type="ORF">GIY11_01890</name>
</gene>
<feature type="chain" id="PRO_5032270837" description="Cell envelope-related transcriptional attenuator domain-containing protein" evidence="2">
    <location>
        <begin position="26"/>
        <end position="272"/>
    </location>
</feature>
<evidence type="ECO:0000313" key="4">
    <source>
        <dbReference type="EMBL" id="MRI80782.1"/>
    </source>
</evidence>
<feature type="signal peptide" evidence="2">
    <location>
        <begin position="1"/>
        <end position="25"/>
    </location>
</feature>
<evidence type="ECO:0000256" key="1">
    <source>
        <dbReference type="ARBA" id="ARBA00006068"/>
    </source>
</evidence>
<comment type="similarity">
    <text evidence="1">Belongs to the LytR/CpsA/Psr (LCP) family.</text>
</comment>
<name>A0A844BRS5_9LACT</name>
<comment type="caution">
    <text evidence="4">The sequence shown here is derived from an EMBL/GenBank/DDBJ whole genome shotgun (WGS) entry which is preliminary data.</text>
</comment>
<dbReference type="Pfam" id="PF03816">
    <property type="entry name" value="LytR_cpsA_psr"/>
    <property type="match status" value="1"/>
</dbReference>
<evidence type="ECO:0000259" key="3">
    <source>
        <dbReference type="Pfam" id="PF03816"/>
    </source>
</evidence>
<dbReference type="PANTHER" id="PTHR33392">
    <property type="entry name" value="POLYISOPRENYL-TEICHOIC ACID--PEPTIDOGLYCAN TEICHOIC ACID TRANSFERASE TAGU"/>
    <property type="match status" value="1"/>
</dbReference>
<sequence>MRKLFTVFLFLFTVSTTLLPTTANAQESRNSKSILLLGVDTGDLGRTEHGRSDVMMLLTVNSSTEVITVTSIPRDSYVMIPGYYMDKINHAYAFGGAELSMQTVENWFDINIDNYIVVNMAGLKEIVDAVGGIDVVSPSTFTISGYDFVEGVETNLDGDKALAYSRERYTSGGDYGRQERQRQIVQSLISKMASFDSILNFQNVFATMSSNIETDLGFLNLVQLFTDYRQLANNIEFYQLSGGGTMIDGVYYDLIYDDSYNDVLNNLLLQLN</sequence>
<dbReference type="InterPro" id="IPR050922">
    <property type="entry name" value="LytR/CpsA/Psr_CW_biosynth"/>
</dbReference>
<evidence type="ECO:0000256" key="2">
    <source>
        <dbReference type="SAM" id="SignalP"/>
    </source>
</evidence>
<dbReference type="PANTHER" id="PTHR33392:SF6">
    <property type="entry name" value="POLYISOPRENYL-TEICHOIC ACID--PEPTIDOGLYCAN TEICHOIC ACID TRANSFERASE TAGU"/>
    <property type="match status" value="1"/>
</dbReference>
<dbReference type="InterPro" id="IPR004474">
    <property type="entry name" value="LytR_CpsA_psr"/>
</dbReference>
<protein>
    <recommendedName>
        <fullName evidence="3">Cell envelope-related transcriptional attenuator domain-containing protein</fullName>
    </recommendedName>
</protein>
<evidence type="ECO:0000313" key="5">
    <source>
        <dbReference type="Proteomes" id="UP000469870"/>
    </source>
</evidence>
<keyword evidence="2" id="KW-0732">Signal</keyword>
<feature type="domain" description="Cell envelope-related transcriptional attenuator" evidence="3">
    <location>
        <begin position="51"/>
        <end position="193"/>
    </location>
</feature>
<dbReference type="Proteomes" id="UP000469870">
    <property type="component" value="Unassembled WGS sequence"/>
</dbReference>
<organism evidence="4 5">
    <name type="scientific">Fundicoccus ignavus</name>
    <dbReference type="NCBI Taxonomy" id="2664442"/>
    <lineage>
        <taxon>Bacteria</taxon>
        <taxon>Bacillati</taxon>
        <taxon>Bacillota</taxon>
        <taxon>Bacilli</taxon>
        <taxon>Lactobacillales</taxon>
        <taxon>Aerococcaceae</taxon>
        <taxon>Fundicoccus</taxon>
    </lineage>
</organism>
<dbReference type="EMBL" id="WJQR01000002">
    <property type="protein sequence ID" value="MRI80782.1"/>
    <property type="molecule type" value="Genomic_DNA"/>
</dbReference>
<proteinExistence type="inferred from homology"/>
<dbReference type="AlphaFoldDB" id="A0A844BRS5"/>
<reference evidence="4 5" key="1">
    <citation type="submission" date="2019-11" db="EMBL/GenBank/DDBJ databases">
        <title>Characterisation of Fundicoccus ignavus gen. nov. sp. nov., a novel genus of the family Aerococcaceae isolated from bulk tank milk.</title>
        <authorList>
            <person name="Siebert A."/>
            <person name="Huptas C."/>
            <person name="Wenning M."/>
            <person name="Scherer S."/>
            <person name="Doll E.V."/>
        </authorList>
    </citation>
    <scope>NUCLEOTIDE SEQUENCE [LARGE SCALE GENOMIC DNA]</scope>
    <source>
        <strain evidence="4 5">DSM 109653</strain>
    </source>
</reference>